<proteinExistence type="predicted"/>
<reference evidence="2 3" key="1">
    <citation type="submission" date="2016-12" db="EMBL/GenBank/DDBJ databases">
        <title>Comparative genomics of Bartonella apis.</title>
        <authorList>
            <person name="Engel P."/>
        </authorList>
    </citation>
    <scope>NUCLEOTIDE SEQUENCE [LARGE SCALE GENOMIC DNA]</scope>
    <source>
        <strain evidence="2 3">PEB0149</strain>
    </source>
</reference>
<feature type="signal peptide" evidence="1">
    <location>
        <begin position="1"/>
        <end position="21"/>
    </location>
</feature>
<protein>
    <submittedName>
        <fullName evidence="2">Putative DNA-binding protein</fullName>
    </submittedName>
</protein>
<keyword evidence="2" id="KW-0238">DNA-binding</keyword>
<accession>A0A1R0FCM3</accession>
<dbReference type="InterPro" id="IPR024422">
    <property type="entry name" value="Protein_unknown_function_OB"/>
</dbReference>
<dbReference type="Proteomes" id="UP000187344">
    <property type="component" value="Unassembled WGS sequence"/>
</dbReference>
<sequence>MLKRVLAAVTILTIILSSASAKMNVKEKEFRIINTFLALQIYMSQIKDADHLMTFENLKVFQLPSYNADKIEKDFKANRITAQKKYSTPFSVDGVITSLKQTTEGYEIGLRSSKSNATQVIGVLGREYNGFNQPLKTGKYFSLTCREATFDGTVYAKRCAPEVGSLIIEENQAAPITKAFLSGKDISSYIASNRGEAVTTRLFMLKYIAQYAPDNSPCFSWETSEKCNFSDFLPFKGNIRETKDFQQAYEKGKDFYRLP</sequence>
<dbReference type="Pfam" id="PF12869">
    <property type="entry name" value="tRNA_anti-like"/>
    <property type="match status" value="1"/>
</dbReference>
<dbReference type="EMBL" id="LXYT01000001">
    <property type="protein sequence ID" value="OLY44715.1"/>
    <property type="molecule type" value="Genomic_DNA"/>
</dbReference>
<dbReference type="GO" id="GO:0003677">
    <property type="term" value="F:DNA binding"/>
    <property type="evidence" value="ECO:0007669"/>
    <property type="project" value="UniProtKB-KW"/>
</dbReference>
<dbReference type="RefSeq" id="WP_178391770.1">
    <property type="nucleotide sequence ID" value="NZ_CALYQA010000005.1"/>
</dbReference>
<feature type="chain" id="PRO_5012932285" evidence="1">
    <location>
        <begin position="22"/>
        <end position="259"/>
    </location>
</feature>
<keyword evidence="3" id="KW-1185">Reference proteome</keyword>
<evidence type="ECO:0000256" key="1">
    <source>
        <dbReference type="SAM" id="SignalP"/>
    </source>
</evidence>
<gene>
    <name evidence="2" type="ORF">PEB0149_021910</name>
</gene>
<dbReference type="AlphaFoldDB" id="A0A1R0FCM3"/>
<name>A0A1R0FCM3_9HYPH</name>
<evidence type="ECO:0000313" key="2">
    <source>
        <dbReference type="EMBL" id="OLY44715.1"/>
    </source>
</evidence>
<evidence type="ECO:0000313" key="3">
    <source>
        <dbReference type="Proteomes" id="UP000187344"/>
    </source>
</evidence>
<comment type="caution">
    <text evidence="2">The sequence shown here is derived from an EMBL/GenBank/DDBJ whole genome shotgun (WGS) entry which is preliminary data.</text>
</comment>
<keyword evidence="1" id="KW-0732">Signal</keyword>
<organism evidence="2 3">
    <name type="scientific">Bartonella apis</name>
    <dbReference type="NCBI Taxonomy" id="1686310"/>
    <lineage>
        <taxon>Bacteria</taxon>
        <taxon>Pseudomonadati</taxon>
        <taxon>Pseudomonadota</taxon>
        <taxon>Alphaproteobacteria</taxon>
        <taxon>Hyphomicrobiales</taxon>
        <taxon>Bartonellaceae</taxon>
        <taxon>Bartonella</taxon>
    </lineage>
</organism>